<dbReference type="InterPro" id="IPR036086">
    <property type="entry name" value="ParB/Sulfiredoxin_sf"/>
</dbReference>
<dbReference type="SUPFAM" id="SSF110849">
    <property type="entry name" value="ParB/Sulfiredoxin"/>
    <property type="match status" value="1"/>
</dbReference>
<dbReference type="InterPro" id="IPR037972">
    <property type="entry name" value="RepB_N"/>
</dbReference>
<dbReference type="InterPro" id="IPR004437">
    <property type="entry name" value="ParB/RepB/Spo0J"/>
</dbReference>
<dbReference type="GO" id="GO:0005694">
    <property type="term" value="C:chromosome"/>
    <property type="evidence" value="ECO:0007669"/>
    <property type="project" value="TreeGrafter"/>
</dbReference>
<dbReference type="NCBIfam" id="TIGR00180">
    <property type="entry name" value="parB_part"/>
    <property type="match status" value="1"/>
</dbReference>
<sequence length="328" mass="36071">MARKDIFANITSPANASVERKATPGYATHGASRSMISSLSELRDKVEQAAQQVPGETIIELDPEALDSSFVSDRMGIDDAAYAELLEAIRERGQDTPIQVRPHPTDEGRYQIVFGHRRARAAKDLGRPVRAVVKAISDADHVIAQGQENSARENLSFIERAMFAQRLVELAYERATIQAALSVDAPMLTRMLSVSGRVPAEIANAIGAAKSVGRDRWTELAQQIERPTTLELARILVADQAFLSLESDARFEFLARGIKKATKPSKRPSNASEWRADDSSVRAEFKGSGKSYSIALKANDAARFGRFIAENLGRFHQEFLESTETEGK</sequence>
<dbReference type="EMBL" id="FBWC01000041">
    <property type="protein sequence ID" value="CUX66926.1"/>
    <property type="molecule type" value="Genomic_DNA"/>
</dbReference>
<evidence type="ECO:0000256" key="1">
    <source>
        <dbReference type="ARBA" id="ARBA00006295"/>
    </source>
</evidence>
<organism evidence="3 4">
    <name type="scientific">Agrobacterium tumefaciens str. Kerr 14</name>
    <dbReference type="NCBI Taxonomy" id="1183424"/>
    <lineage>
        <taxon>Bacteria</taxon>
        <taxon>Pseudomonadati</taxon>
        <taxon>Pseudomonadota</taxon>
        <taxon>Alphaproteobacteria</taxon>
        <taxon>Hyphomicrobiales</taxon>
        <taxon>Rhizobiaceae</taxon>
        <taxon>Rhizobium/Agrobacterium group</taxon>
        <taxon>Agrobacterium</taxon>
        <taxon>Agrobacterium tumefaciens complex</taxon>
    </lineage>
</organism>
<accession>A0A1S7SD10</accession>
<name>A0A1S7SD10_AGRTU</name>
<protein>
    <submittedName>
        <fullName evidence="3">Putative replication protein B</fullName>
    </submittedName>
</protein>
<dbReference type="Gene3D" id="1.10.10.2830">
    <property type="match status" value="1"/>
</dbReference>
<dbReference type="Pfam" id="PF02195">
    <property type="entry name" value="ParB_N"/>
    <property type="match status" value="1"/>
</dbReference>
<dbReference type="Proteomes" id="UP000191897">
    <property type="component" value="Unassembled WGS sequence"/>
</dbReference>
<dbReference type="GO" id="GO:0003677">
    <property type="term" value="F:DNA binding"/>
    <property type="evidence" value="ECO:0007669"/>
    <property type="project" value="InterPro"/>
</dbReference>
<evidence type="ECO:0000259" key="2">
    <source>
        <dbReference type="SMART" id="SM00470"/>
    </source>
</evidence>
<dbReference type="InterPro" id="IPR003115">
    <property type="entry name" value="ParB_N"/>
</dbReference>
<dbReference type="InterPro" id="IPR011111">
    <property type="entry name" value="Plasmid_RepB"/>
</dbReference>
<dbReference type="SUPFAM" id="SSF109709">
    <property type="entry name" value="KorB DNA-binding domain-like"/>
    <property type="match status" value="1"/>
</dbReference>
<dbReference type="Gene3D" id="3.90.1530.30">
    <property type="match status" value="1"/>
</dbReference>
<dbReference type="RefSeq" id="WP_080867863.1">
    <property type="nucleotide sequence ID" value="NZ_LT009733.1"/>
</dbReference>
<evidence type="ECO:0000313" key="4">
    <source>
        <dbReference type="Proteomes" id="UP000191897"/>
    </source>
</evidence>
<reference evidence="3 4" key="1">
    <citation type="submission" date="2016-01" db="EMBL/GenBank/DDBJ databases">
        <authorList>
            <person name="Oliw E.H."/>
        </authorList>
    </citation>
    <scope>NUCLEOTIDE SEQUENCE [LARGE SCALE GENOMIC DNA]</scope>
    <source>
        <strain evidence="3 4">Kerr 14</strain>
    </source>
</reference>
<dbReference type="NCBIfam" id="TIGR03454">
    <property type="entry name" value="partition_RepB"/>
    <property type="match status" value="1"/>
</dbReference>
<evidence type="ECO:0000313" key="3">
    <source>
        <dbReference type="EMBL" id="CUX66926.1"/>
    </source>
</evidence>
<dbReference type="Pfam" id="PF07506">
    <property type="entry name" value="RepB"/>
    <property type="match status" value="1"/>
</dbReference>
<comment type="similarity">
    <text evidence="1">Belongs to the ParB family.</text>
</comment>
<dbReference type="PANTHER" id="PTHR33375:SF1">
    <property type="entry name" value="CHROMOSOME-PARTITIONING PROTEIN PARB-RELATED"/>
    <property type="match status" value="1"/>
</dbReference>
<dbReference type="AlphaFoldDB" id="A0A1S7SD10"/>
<dbReference type="InterPro" id="IPR050336">
    <property type="entry name" value="Chromosome_partition/occlusion"/>
</dbReference>
<dbReference type="GO" id="GO:0007059">
    <property type="term" value="P:chromosome segregation"/>
    <property type="evidence" value="ECO:0007669"/>
    <property type="project" value="TreeGrafter"/>
</dbReference>
<dbReference type="InterPro" id="IPR017819">
    <property type="entry name" value="Plasmid_partition_RepB"/>
</dbReference>
<dbReference type="SMART" id="SM00470">
    <property type="entry name" value="ParB"/>
    <property type="match status" value="1"/>
</dbReference>
<proteinExistence type="inferred from homology"/>
<feature type="domain" description="ParB-like N-terminal" evidence="2">
    <location>
        <begin position="59"/>
        <end position="150"/>
    </location>
</feature>
<dbReference type="PANTHER" id="PTHR33375">
    <property type="entry name" value="CHROMOSOME-PARTITIONING PROTEIN PARB-RELATED"/>
    <property type="match status" value="1"/>
</dbReference>
<gene>
    <name evidence="3" type="ORF">AGR4C_pb20024</name>
</gene>
<dbReference type="CDD" id="cd16405">
    <property type="entry name" value="RepB_like_N"/>
    <property type="match status" value="1"/>
</dbReference>